<evidence type="ECO:0000313" key="1">
    <source>
        <dbReference type="EMBL" id="KAK3799197.1"/>
    </source>
</evidence>
<sequence length="94" mass="10942">MSSTRRPRLRVMVLVRNFSDSLFHLAPQESSPLGTLVNMLGFLITYLARVWSNENRRSHYFIIMEDGQDFALTSPGESFINWQLVTEMLIMMTQ</sequence>
<protein>
    <submittedName>
        <fullName evidence="1">Uncharacterized protein</fullName>
    </submittedName>
</protein>
<dbReference type="AlphaFoldDB" id="A0AAE1B5W2"/>
<organism evidence="1 2">
    <name type="scientific">Elysia crispata</name>
    <name type="common">lettuce slug</name>
    <dbReference type="NCBI Taxonomy" id="231223"/>
    <lineage>
        <taxon>Eukaryota</taxon>
        <taxon>Metazoa</taxon>
        <taxon>Spiralia</taxon>
        <taxon>Lophotrochozoa</taxon>
        <taxon>Mollusca</taxon>
        <taxon>Gastropoda</taxon>
        <taxon>Heterobranchia</taxon>
        <taxon>Euthyneura</taxon>
        <taxon>Panpulmonata</taxon>
        <taxon>Sacoglossa</taxon>
        <taxon>Placobranchoidea</taxon>
        <taxon>Plakobranchidae</taxon>
        <taxon>Elysia</taxon>
    </lineage>
</organism>
<dbReference type="Proteomes" id="UP001283361">
    <property type="component" value="Unassembled WGS sequence"/>
</dbReference>
<comment type="caution">
    <text evidence="1">The sequence shown here is derived from an EMBL/GenBank/DDBJ whole genome shotgun (WGS) entry which is preliminary data.</text>
</comment>
<gene>
    <name evidence="1" type="ORF">RRG08_054326</name>
</gene>
<name>A0AAE1B5W2_9GAST</name>
<reference evidence="1" key="1">
    <citation type="journal article" date="2023" name="G3 (Bethesda)">
        <title>A reference genome for the long-term kleptoplast-retaining sea slug Elysia crispata morphotype clarki.</title>
        <authorList>
            <person name="Eastman K.E."/>
            <person name="Pendleton A.L."/>
            <person name="Shaikh M.A."/>
            <person name="Suttiyut T."/>
            <person name="Ogas R."/>
            <person name="Tomko P."/>
            <person name="Gavelis G."/>
            <person name="Widhalm J.R."/>
            <person name="Wisecaver J.H."/>
        </authorList>
    </citation>
    <scope>NUCLEOTIDE SEQUENCE</scope>
    <source>
        <strain evidence="1">ECLA1</strain>
    </source>
</reference>
<proteinExistence type="predicted"/>
<keyword evidence="2" id="KW-1185">Reference proteome</keyword>
<dbReference type="EMBL" id="JAWDGP010000590">
    <property type="protein sequence ID" value="KAK3799197.1"/>
    <property type="molecule type" value="Genomic_DNA"/>
</dbReference>
<evidence type="ECO:0000313" key="2">
    <source>
        <dbReference type="Proteomes" id="UP001283361"/>
    </source>
</evidence>
<accession>A0AAE1B5W2</accession>